<evidence type="ECO:0000313" key="3">
    <source>
        <dbReference type="Proteomes" id="UP000240500"/>
    </source>
</evidence>
<dbReference type="OrthoDB" id="379020at2759"/>
<proteinExistence type="predicted"/>
<reference evidence="2 3" key="1">
    <citation type="submission" date="2016-09" db="EMBL/GenBank/DDBJ databases">
        <authorList>
            <consortium name="Pathogen Informatics"/>
        </authorList>
    </citation>
    <scope>NUCLEOTIDE SEQUENCE [LARGE SCALE GENOMIC DNA]</scope>
</reference>
<dbReference type="Proteomes" id="UP000240500">
    <property type="component" value="Unassembled WGS sequence"/>
</dbReference>
<feature type="chain" id="PRO_5015114030" evidence="1">
    <location>
        <begin position="23"/>
        <end position="110"/>
    </location>
</feature>
<evidence type="ECO:0000256" key="1">
    <source>
        <dbReference type="SAM" id="SignalP"/>
    </source>
</evidence>
<feature type="signal peptide" evidence="1">
    <location>
        <begin position="1"/>
        <end position="22"/>
    </location>
</feature>
<dbReference type="InterPro" id="IPR006373">
    <property type="entry name" value="VSA_Rifin"/>
</dbReference>
<gene>
    <name evidence="2" type="ORF">PRG01_0037600</name>
</gene>
<dbReference type="EMBL" id="OFAE01000023">
    <property type="protein sequence ID" value="SOV84165.1"/>
    <property type="molecule type" value="Genomic_DNA"/>
</dbReference>
<name>A0A2P9DT39_PLARE</name>
<evidence type="ECO:0000313" key="2">
    <source>
        <dbReference type="EMBL" id="SOV84165.1"/>
    </source>
</evidence>
<dbReference type="Pfam" id="PF02009">
    <property type="entry name" value="RIFIN"/>
    <property type="match status" value="1"/>
</dbReference>
<sequence length="110" mass="13276">MKVHYINILLFSLPLNILVYNGRNHNSTTHDTPKITTTRLLCECELYVPVNYDNDPQMKKAMQQFEDRTTQRFHEYNEHMKTTRQKCKDKCDKEIQKIILKDKLEKKMEE</sequence>
<dbReference type="AlphaFoldDB" id="A0A2P9DT39"/>
<protein>
    <submittedName>
        <fullName evidence="2">Rifin PIR protein, putative</fullName>
    </submittedName>
</protein>
<organism evidence="2 3">
    <name type="scientific">Plasmodium reichenowi</name>
    <dbReference type="NCBI Taxonomy" id="5854"/>
    <lineage>
        <taxon>Eukaryota</taxon>
        <taxon>Sar</taxon>
        <taxon>Alveolata</taxon>
        <taxon>Apicomplexa</taxon>
        <taxon>Aconoidasida</taxon>
        <taxon>Haemosporida</taxon>
        <taxon>Plasmodiidae</taxon>
        <taxon>Plasmodium</taxon>
        <taxon>Plasmodium (Laverania)</taxon>
    </lineage>
</organism>
<dbReference type="NCBIfam" id="TIGR01477">
    <property type="entry name" value="RIFIN"/>
    <property type="match status" value="1"/>
</dbReference>
<dbReference type="VEuPathDB" id="PlasmoDB:PRG01_0037600"/>
<keyword evidence="1" id="KW-0732">Signal</keyword>
<accession>A0A2P9DT39</accession>